<name>A0A1I2C5S5_9ACTN</name>
<dbReference type="AlphaFoldDB" id="A0A1I2C5S5"/>
<evidence type="ECO:0000313" key="4">
    <source>
        <dbReference type="Proteomes" id="UP000199323"/>
    </source>
</evidence>
<protein>
    <submittedName>
        <fullName evidence="3">Uncharacterized membrane protein</fullName>
    </submittedName>
</protein>
<proteinExistence type="predicted"/>
<dbReference type="SUPFAM" id="SSF81324">
    <property type="entry name" value="Voltage-gated potassium channels"/>
    <property type="match status" value="1"/>
</dbReference>
<keyword evidence="2" id="KW-0812">Transmembrane</keyword>
<keyword evidence="2" id="KW-0472">Membrane</keyword>
<dbReference type="Proteomes" id="UP000199323">
    <property type="component" value="Unassembled WGS sequence"/>
</dbReference>
<evidence type="ECO:0000313" key="3">
    <source>
        <dbReference type="EMBL" id="SFE62990.1"/>
    </source>
</evidence>
<evidence type="ECO:0000256" key="1">
    <source>
        <dbReference type="SAM" id="MobiDB-lite"/>
    </source>
</evidence>
<gene>
    <name evidence="3" type="ORF">SAMN05216251_104135</name>
</gene>
<feature type="transmembrane region" description="Helical" evidence="2">
    <location>
        <begin position="179"/>
        <end position="202"/>
    </location>
</feature>
<reference evidence="3 4" key="1">
    <citation type="submission" date="2016-10" db="EMBL/GenBank/DDBJ databases">
        <authorList>
            <person name="de Groot N.N."/>
        </authorList>
    </citation>
    <scope>NUCLEOTIDE SEQUENCE [LARGE SCALE GENOMIC DNA]</scope>
    <source>
        <strain evidence="3 4">CGMCC 4.3510</strain>
    </source>
</reference>
<keyword evidence="2" id="KW-1133">Transmembrane helix</keyword>
<dbReference type="OrthoDB" id="5402524at2"/>
<accession>A0A1I2C5S5</accession>
<sequence>MIRVTQTPGQDAHDGPSGPAGSADPDGGAPGHDDDALADRLARVEALLTAHHAATSTAPHAAPHSGGGLAEAERLLTPAWRRVTRGEPRWASAAAVLAVVAIQFTLPQRLAVHPRWLMPVVELALLVALTVSDPVRIESRSRGYRALGFALMAAIGSANVYAMLRLLRGLIRGTEGASAGTLLLTGGAIWLTNVIVFGLLYWELDRGGPGARAQGVRQVPDFLFVQMQSPDLAPPHWEPTFLDYFYLSFTNSTAFSPTDVMPVTRWAKMLMLTQSAVSLLTVVLVVARAVNIL</sequence>
<feature type="region of interest" description="Disordered" evidence="1">
    <location>
        <begin position="1"/>
        <end position="35"/>
    </location>
</feature>
<feature type="transmembrane region" description="Helical" evidence="2">
    <location>
        <begin position="269"/>
        <end position="290"/>
    </location>
</feature>
<feature type="transmembrane region" description="Helical" evidence="2">
    <location>
        <begin position="147"/>
        <end position="167"/>
    </location>
</feature>
<dbReference type="EMBL" id="FONG01000004">
    <property type="protein sequence ID" value="SFE62990.1"/>
    <property type="molecule type" value="Genomic_DNA"/>
</dbReference>
<dbReference type="STRING" id="380248.SAMN05216251_104135"/>
<feature type="compositionally biased region" description="Low complexity" evidence="1">
    <location>
        <begin position="15"/>
        <end position="27"/>
    </location>
</feature>
<feature type="transmembrane region" description="Helical" evidence="2">
    <location>
        <begin position="90"/>
        <end position="110"/>
    </location>
</feature>
<organism evidence="3 4">
    <name type="scientific">Actinacidiphila alni</name>
    <dbReference type="NCBI Taxonomy" id="380248"/>
    <lineage>
        <taxon>Bacteria</taxon>
        <taxon>Bacillati</taxon>
        <taxon>Actinomycetota</taxon>
        <taxon>Actinomycetes</taxon>
        <taxon>Kitasatosporales</taxon>
        <taxon>Streptomycetaceae</taxon>
        <taxon>Actinacidiphila</taxon>
    </lineage>
</organism>
<keyword evidence="4" id="KW-1185">Reference proteome</keyword>
<evidence type="ECO:0000256" key="2">
    <source>
        <dbReference type="SAM" id="Phobius"/>
    </source>
</evidence>